<dbReference type="AlphaFoldDB" id="A0A286U7E5"/>
<dbReference type="Gene3D" id="3.40.50.12780">
    <property type="entry name" value="N-terminal domain of ligase-like"/>
    <property type="match status" value="1"/>
</dbReference>
<dbReference type="SUPFAM" id="SSF56801">
    <property type="entry name" value="Acetyl-CoA synthetase-like"/>
    <property type="match status" value="1"/>
</dbReference>
<keyword evidence="5" id="KW-1185">Reference proteome</keyword>
<dbReference type="EMBL" id="NBII01000010">
    <property type="protein sequence ID" value="PAV15493.1"/>
    <property type="molecule type" value="Genomic_DNA"/>
</dbReference>
<keyword evidence="1" id="KW-0596">Phosphopantetheine</keyword>
<evidence type="ECO:0000256" key="2">
    <source>
        <dbReference type="ARBA" id="ARBA00022553"/>
    </source>
</evidence>
<dbReference type="Gene3D" id="1.10.1200.10">
    <property type="entry name" value="ACP-like"/>
    <property type="match status" value="1"/>
</dbReference>
<dbReference type="SMART" id="SM00823">
    <property type="entry name" value="PKS_PP"/>
    <property type="match status" value="1"/>
</dbReference>
<evidence type="ECO:0000256" key="1">
    <source>
        <dbReference type="ARBA" id="ARBA00022450"/>
    </source>
</evidence>
<dbReference type="InterPro" id="IPR036736">
    <property type="entry name" value="ACP-like_sf"/>
</dbReference>
<comment type="caution">
    <text evidence="4">The sequence shown here is derived from an EMBL/GenBank/DDBJ whole genome shotgun (WGS) entry which is preliminary data.</text>
</comment>
<dbReference type="Gene3D" id="3.40.50.720">
    <property type="entry name" value="NAD(P)-binding Rossmann-like Domain"/>
    <property type="match status" value="1"/>
</dbReference>
<reference evidence="4 5" key="1">
    <citation type="journal article" date="2017" name="Mol. Ecol.">
        <title>Comparative and population genomic landscape of Phellinus noxius: A hypervariable fungus causing root rot in trees.</title>
        <authorList>
            <person name="Chung C.L."/>
            <person name="Lee T.J."/>
            <person name="Akiba M."/>
            <person name="Lee H.H."/>
            <person name="Kuo T.H."/>
            <person name="Liu D."/>
            <person name="Ke H.M."/>
            <person name="Yokoi T."/>
            <person name="Roa M.B."/>
            <person name="Lu M.J."/>
            <person name="Chang Y.Y."/>
            <person name="Ann P.J."/>
            <person name="Tsai J.N."/>
            <person name="Chen C.Y."/>
            <person name="Tzean S.S."/>
            <person name="Ota Y."/>
            <person name="Hattori T."/>
            <person name="Sahashi N."/>
            <person name="Liou R.F."/>
            <person name="Kikuchi T."/>
            <person name="Tsai I.J."/>
        </authorList>
    </citation>
    <scope>NUCLEOTIDE SEQUENCE [LARGE SCALE GENOMIC DNA]</scope>
    <source>
        <strain evidence="4 5">FFPRI411160</strain>
    </source>
</reference>
<dbReference type="InterPro" id="IPR000873">
    <property type="entry name" value="AMP-dep_synth/lig_dom"/>
</dbReference>
<proteinExistence type="predicted"/>
<dbReference type="InterPro" id="IPR042099">
    <property type="entry name" value="ANL_N_sf"/>
</dbReference>
<keyword evidence="2" id="KW-0597">Phosphoprotein</keyword>
<dbReference type="PANTHER" id="PTHR43439">
    <property type="entry name" value="PHENYLACETATE-COENZYME A LIGASE"/>
    <property type="match status" value="1"/>
</dbReference>
<dbReference type="InParanoid" id="A0A286U7E5"/>
<evidence type="ECO:0000259" key="3">
    <source>
        <dbReference type="SMART" id="SM00823"/>
    </source>
</evidence>
<dbReference type="InterPro" id="IPR051414">
    <property type="entry name" value="Adenylate-forming_Reductase"/>
</dbReference>
<dbReference type="GO" id="GO:0031177">
    <property type="term" value="F:phosphopantetheine binding"/>
    <property type="evidence" value="ECO:0007669"/>
    <property type="project" value="InterPro"/>
</dbReference>
<evidence type="ECO:0000313" key="4">
    <source>
        <dbReference type="EMBL" id="PAV15493.1"/>
    </source>
</evidence>
<sequence>MVHIPSITQGLQSKSFSQPPLDETLSCPALYDWQGTHSRDHPLFMFEDAPGSLRTLTWGEVIQGVHRATRLVRRCVGTNQVLSSDKIPIVALISSSDTITYTSMLMGILRTGSIAFSISPRNSIPAVTALLSQTNTSHVFFSTEERIKSIVDSAVADLPTDHKVALHEMPIFEDLYPSSGIDANFEPEPLANIDIDAPAVIYHSSGTTALPKPIYLTHRTLVRASAFPCFGEADLAGEVFACHAVPIFHGLGLLTTLFPISTGMVVAAFKPHSPAIVPNPQNALQGIVSSKSTYVFGAPTFVESWSQSQESSEIISKLKGICFGGGPLSKKAGDKLASNGANLYTLYAMTQVITLSQFLPKPPGMDWEYFSIPNIREVRYVDHGNNEYELVCLASEHFWPNVYNTKIDGIDAFATSDLLTPHPTKPGFWKVIGRTDDQIMHSTGEKTNPGPLEVMFCQDPHVKGAVIFGRGRFYCGVLIEPKEEFEFDPSDEIKLAEFRSLIWPTVERINAFAPTHSRLFKEMIGVTSPGRPFLYTPKGTTQRQKILIEYEKEIDALYAAVDESTHTDIDAPENWTIPQTKVFVRTIIERVMKTGRSISDDDDLFEHGLDSLQATWIRNSILAVLREKKSSAARELTQTFIYDNPSINRLSIFLSSIALGSGNSGQNTKDLKTQELLSLVEKYTKDLPTFDGTKVRRSEIKGDVVLVTGSTGSLGSNILAHLLRDPNVSRIYSISRPGADKQTAKERHIKSFEREAIDVRLLDSEKIRFLIGDPSEASFATDTELYNEMQETVTHVIHNAWRVNFNVAVTSFESNIRSVRNFVDFCLGCPGQHPARLLFISSVGVYMNYEERKFADEGYLLNPGPAIGIGYGESKWVSEMILRHASQNTSLSSTVVRCGQVTGGISGAWNEHEWFPSLVKSSVTLGKLPSIDSVLCWVTAVDAGRAVVDFLHSNSSVVNIVHPRPVPWNTIMSHLSKYLNIPIVPFSEWMSSLSSAHAELDQKATDPGAVKEILSTNPALRLLNFFEKGQERLNNPFVEPMGIARLECGNAVRDSKTLASTGQIGEDNVRAWVSFWKGSGFLP</sequence>
<organism evidence="4 5">
    <name type="scientific">Pyrrhoderma noxium</name>
    <dbReference type="NCBI Taxonomy" id="2282107"/>
    <lineage>
        <taxon>Eukaryota</taxon>
        <taxon>Fungi</taxon>
        <taxon>Dikarya</taxon>
        <taxon>Basidiomycota</taxon>
        <taxon>Agaricomycotina</taxon>
        <taxon>Agaricomycetes</taxon>
        <taxon>Hymenochaetales</taxon>
        <taxon>Hymenochaetaceae</taxon>
        <taxon>Pyrrhoderma</taxon>
    </lineage>
</organism>
<dbReference type="InterPro" id="IPR013120">
    <property type="entry name" value="FAR_NAD-bd"/>
</dbReference>
<accession>A0A286U7E5</accession>
<dbReference type="InterPro" id="IPR009081">
    <property type="entry name" value="PP-bd_ACP"/>
</dbReference>
<dbReference type="InterPro" id="IPR020806">
    <property type="entry name" value="PKS_PP-bd"/>
</dbReference>
<dbReference type="STRING" id="2282107.A0A286U7E5"/>
<gene>
    <name evidence="4" type="ORF">PNOK_0925700</name>
</gene>
<name>A0A286U7E5_9AGAM</name>
<dbReference type="SUPFAM" id="SSF47336">
    <property type="entry name" value="ACP-like"/>
    <property type="match status" value="1"/>
</dbReference>
<feature type="domain" description="Polyketide synthase-like phosphopantetheine-binding" evidence="3">
    <location>
        <begin position="581"/>
        <end position="658"/>
    </location>
</feature>
<dbReference type="Proteomes" id="UP000217199">
    <property type="component" value="Unassembled WGS sequence"/>
</dbReference>
<protein>
    <submittedName>
        <fullName evidence="4">Acetyl-synthetase</fullName>
    </submittedName>
</protein>
<dbReference type="InterPro" id="IPR036291">
    <property type="entry name" value="NAD(P)-bd_dom_sf"/>
</dbReference>
<dbReference type="Pfam" id="PF00501">
    <property type="entry name" value="AMP-binding"/>
    <property type="match status" value="1"/>
</dbReference>
<evidence type="ECO:0000313" key="5">
    <source>
        <dbReference type="Proteomes" id="UP000217199"/>
    </source>
</evidence>
<dbReference type="Pfam" id="PF00550">
    <property type="entry name" value="PP-binding"/>
    <property type="match status" value="1"/>
</dbReference>
<dbReference type="Pfam" id="PF23562">
    <property type="entry name" value="AMP-binding_C_3"/>
    <property type="match status" value="1"/>
</dbReference>
<dbReference type="Pfam" id="PF07993">
    <property type="entry name" value="NAD_binding_4"/>
    <property type="match status" value="1"/>
</dbReference>
<dbReference type="OrthoDB" id="429813at2759"/>
<dbReference type="PANTHER" id="PTHR43439:SF2">
    <property type="entry name" value="ENZYME, PUTATIVE (JCVI)-RELATED"/>
    <property type="match status" value="1"/>
</dbReference>
<dbReference type="SUPFAM" id="SSF51735">
    <property type="entry name" value="NAD(P)-binding Rossmann-fold domains"/>
    <property type="match status" value="1"/>
</dbReference>